<reference evidence="1" key="1">
    <citation type="submission" date="2023-07" db="EMBL/GenBank/DDBJ databases">
        <title>Sorghum-associated microbial communities from plants grown in Nebraska, USA.</title>
        <authorList>
            <person name="Schachtman D."/>
        </authorList>
    </citation>
    <scope>NUCLEOTIDE SEQUENCE</scope>
    <source>
        <strain evidence="1">BE330</strain>
    </source>
</reference>
<dbReference type="AlphaFoldDB" id="A0AAE3XJI3"/>
<protein>
    <submittedName>
        <fullName evidence="1">Uncharacterized protein</fullName>
    </submittedName>
</protein>
<evidence type="ECO:0000313" key="2">
    <source>
        <dbReference type="Proteomes" id="UP001185331"/>
    </source>
</evidence>
<dbReference type="Proteomes" id="UP001185331">
    <property type="component" value="Unassembled WGS sequence"/>
</dbReference>
<accession>A0AAE3XJI3</accession>
<name>A0AAE3XJI3_9DEIO</name>
<proteinExistence type="predicted"/>
<sequence>MDEKRQMYTILKRAEQDPDLTLSVQSNDTDAPLIEKLLLLNLLQVESAMYGGRVLKLTGQGLKVVSSADLAGVSYIEWSPQQRPITFHQSNYGTANTQLGDRNVMHVQVGSHDAAHLLKLIEEARALLPQLPEEDRDEAENALKQSEKAIKSGAFEKFKTYGPVLLGLGLQTAEFATKVKALFGG</sequence>
<dbReference type="EMBL" id="JAVDQK010000035">
    <property type="protein sequence ID" value="MDR6221455.1"/>
    <property type="molecule type" value="Genomic_DNA"/>
</dbReference>
<gene>
    <name evidence="1" type="ORF">J2Y00_005091</name>
</gene>
<organism evidence="1 2">
    <name type="scientific">Deinococcus soli</name>
    <name type="common">ex Cha et al. 2016</name>
    <dbReference type="NCBI Taxonomy" id="1309411"/>
    <lineage>
        <taxon>Bacteria</taxon>
        <taxon>Thermotogati</taxon>
        <taxon>Deinococcota</taxon>
        <taxon>Deinococci</taxon>
        <taxon>Deinococcales</taxon>
        <taxon>Deinococcaceae</taxon>
        <taxon>Deinococcus</taxon>
    </lineage>
</organism>
<evidence type="ECO:0000313" key="1">
    <source>
        <dbReference type="EMBL" id="MDR6221455.1"/>
    </source>
</evidence>
<comment type="caution">
    <text evidence="1">The sequence shown here is derived from an EMBL/GenBank/DDBJ whole genome shotgun (WGS) entry which is preliminary data.</text>
</comment>
<dbReference type="RefSeq" id="WP_309859499.1">
    <property type="nucleotide sequence ID" value="NZ_JAVDQJ010000035.1"/>
</dbReference>